<reference evidence="2" key="1">
    <citation type="submission" date="2023-06" db="EMBL/GenBank/DDBJ databases">
        <title>Identification and characterization of horizontal gene transfer across gut microbiota members of farm animals based on homology search.</title>
        <authorList>
            <person name="Zeman M."/>
            <person name="Kubasova T."/>
            <person name="Jahodarova E."/>
            <person name="Nykrynova M."/>
            <person name="Rychlik I."/>
        </authorList>
    </citation>
    <scope>NUCLEOTIDE SEQUENCE [LARGE SCALE GENOMIC DNA]</scope>
    <source>
        <strain evidence="2">161_Gplus</strain>
    </source>
</reference>
<protein>
    <submittedName>
        <fullName evidence="1">Uncharacterized protein</fullName>
    </submittedName>
</protein>
<accession>A0ABT7UXG3</accession>
<sequence length="369" mass="42381">MPYQLVYLPKSGNKNYWTIDHSFTHKMKNHCFWDDSAQLIADLPTLKAQYPTIFNNRRDDRFYLYDEDDKPVANVMEMMIAPTADTFQTTGQPSAIPIIAHGSKEYYAIRADIDKQQYYYDSSKGKNGSFVTPGAGEIRFWKRQELDKAIATAQNLCRNKNFLKKLPGLTPKNLIVVNIRTNESVWSAQSMEAENANQTSPTDELLAKVKAQLGEHFDWSDRGEILNDQGEQLKMPTVDLEHYSAPQVFAALCYVIEALNQRATVNSLLDVYDQFILQDYLHTVELTDAHQLDSAAFIESLQKMRQERRKVKDLSVLLNAIGDNIDQTTILKQLLGHQSLHNQYHYRNHQLGDQLLKMIDSPDVEDEED</sequence>
<organism evidence="1 2">
    <name type="scientific">Limosilactobacillus pontis</name>
    <dbReference type="NCBI Taxonomy" id="35787"/>
    <lineage>
        <taxon>Bacteria</taxon>
        <taxon>Bacillati</taxon>
        <taxon>Bacillota</taxon>
        <taxon>Bacilli</taxon>
        <taxon>Lactobacillales</taxon>
        <taxon>Lactobacillaceae</taxon>
        <taxon>Limosilactobacillus</taxon>
    </lineage>
</organism>
<dbReference type="Proteomes" id="UP001529343">
    <property type="component" value="Unassembled WGS sequence"/>
</dbReference>
<dbReference type="EMBL" id="JAUDDW010000012">
    <property type="protein sequence ID" value="MDM8266398.1"/>
    <property type="molecule type" value="Genomic_DNA"/>
</dbReference>
<evidence type="ECO:0000313" key="1">
    <source>
        <dbReference type="EMBL" id="MDM8266398.1"/>
    </source>
</evidence>
<dbReference type="RefSeq" id="WP_289586025.1">
    <property type="nucleotide sequence ID" value="NZ_JAUDDW010000012.1"/>
</dbReference>
<comment type="caution">
    <text evidence="1">The sequence shown here is derived from an EMBL/GenBank/DDBJ whole genome shotgun (WGS) entry which is preliminary data.</text>
</comment>
<evidence type="ECO:0000313" key="2">
    <source>
        <dbReference type="Proteomes" id="UP001529343"/>
    </source>
</evidence>
<gene>
    <name evidence="1" type="ORF">QUW44_04365</name>
</gene>
<keyword evidence="2" id="KW-1185">Reference proteome</keyword>
<name>A0ABT7UXG3_9LACO</name>
<proteinExistence type="predicted"/>